<dbReference type="InterPro" id="IPR052025">
    <property type="entry name" value="Xyloglucanase_GH74"/>
</dbReference>
<dbReference type="CDD" id="cd15482">
    <property type="entry name" value="Sialidase_non-viral"/>
    <property type="match status" value="1"/>
</dbReference>
<evidence type="ECO:0000313" key="9">
    <source>
        <dbReference type="Proteomes" id="UP000447355"/>
    </source>
</evidence>
<dbReference type="RefSeq" id="WP_161087503.1">
    <property type="nucleotide sequence ID" value="NZ_WWCX01000141.1"/>
</dbReference>
<evidence type="ECO:0000256" key="7">
    <source>
        <dbReference type="SAM" id="SignalP"/>
    </source>
</evidence>
<feature type="signal peptide" evidence="7">
    <location>
        <begin position="1"/>
        <end position="26"/>
    </location>
</feature>
<dbReference type="Proteomes" id="UP000447355">
    <property type="component" value="Unassembled WGS sequence"/>
</dbReference>
<dbReference type="SUPFAM" id="SSF110296">
    <property type="entry name" value="Oligoxyloglucan reducing end-specific cellobiohydrolase"/>
    <property type="match status" value="2"/>
</dbReference>
<organism evidence="8 9">
    <name type="scientific">Duganella vulcania</name>
    <dbReference type="NCBI Taxonomy" id="2692166"/>
    <lineage>
        <taxon>Bacteria</taxon>
        <taxon>Pseudomonadati</taxon>
        <taxon>Pseudomonadota</taxon>
        <taxon>Betaproteobacteria</taxon>
        <taxon>Burkholderiales</taxon>
        <taxon>Oxalobacteraceae</taxon>
        <taxon>Telluria group</taxon>
        <taxon>Duganella</taxon>
    </lineage>
</organism>
<dbReference type="GO" id="GO:0000272">
    <property type="term" value="P:polysaccharide catabolic process"/>
    <property type="evidence" value="ECO:0007669"/>
    <property type="project" value="UniProtKB-KW"/>
</dbReference>
<evidence type="ECO:0000256" key="6">
    <source>
        <dbReference type="ARBA" id="ARBA00037986"/>
    </source>
</evidence>
<evidence type="ECO:0000256" key="5">
    <source>
        <dbReference type="ARBA" id="ARBA00023326"/>
    </source>
</evidence>
<dbReference type="AlphaFoldDB" id="A0A845GXA7"/>
<reference evidence="8" key="1">
    <citation type="submission" date="2019-12" db="EMBL/GenBank/DDBJ databases">
        <title>Novel species isolated from a subtropical stream in China.</title>
        <authorList>
            <person name="Lu H."/>
        </authorList>
    </citation>
    <scope>NUCLEOTIDE SEQUENCE [LARGE SCALE GENOMIC DNA]</scope>
    <source>
        <strain evidence="8">FT81W</strain>
    </source>
</reference>
<evidence type="ECO:0000256" key="3">
    <source>
        <dbReference type="ARBA" id="ARBA00023277"/>
    </source>
</evidence>
<dbReference type="EMBL" id="WWCX01000141">
    <property type="protein sequence ID" value="MYM98701.1"/>
    <property type="molecule type" value="Genomic_DNA"/>
</dbReference>
<comment type="caution">
    <text evidence="8">The sequence shown here is derived from an EMBL/GenBank/DDBJ whole genome shotgun (WGS) entry which is preliminary data.</text>
</comment>
<keyword evidence="5" id="KW-0624">Polysaccharide degradation</keyword>
<dbReference type="PANTHER" id="PTHR43739">
    <property type="entry name" value="XYLOGLUCANASE (EUROFUNG)"/>
    <property type="match status" value="1"/>
</dbReference>
<evidence type="ECO:0000256" key="4">
    <source>
        <dbReference type="ARBA" id="ARBA00023295"/>
    </source>
</evidence>
<evidence type="ECO:0000256" key="2">
    <source>
        <dbReference type="ARBA" id="ARBA00022801"/>
    </source>
</evidence>
<feature type="chain" id="PRO_5032457850" evidence="7">
    <location>
        <begin position="27"/>
        <end position="754"/>
    </location>
</feature>
<dbReference type="GO" id="GO:0016798">
    <property type="term" value="F:hydrolase activity, acting on glycosyl bonds"/>
    <property type="evidence" value="ECO:0007669"/>
    <property type="project" value="UniProtKB-KW"/>
</dbReference>
<accession>A0A845GXA7</accession>
<keyword evidence="1 7" id="KW-0732">Signal</keyword>
<evidence type="ECO:0000256" key="1">
    <source>
        <dbReference type="ARBA" id="ARBA00022729"/>
    </source>
</evidence>
<dbReference type="GO" id="GO:0010411">
    <property type="term" value="P:xyloglucan metabolic process"/>
    <property type="evidence" value="ECO:0007669"/>
    <property type="project" value="TreeGrafter"/>
</dbReference>
<dbReference type="PANTHER" id="PTHR43739:SF2">
    <property type="entry name" value="OLIGOXYLOGLUCAN-REDUCING END-SPECIFIC XYLOGLUCANASE-RELATED"/>
    <property type="match status" value="1"/>
</dbReference>
<comment type="similarity">
    <text evidence="6">Belongs to the glycosyl hydrolase 74 family.</text>
</comment>
<evidence type="ECO:0000313" key="8">
    <source>
        <dbReference type="EMBL" id="MYM98701.1"/>
    </source>
</evidence>
<keyword evidence="4" id="KW-0326">Glycosidase</keyword>
<keyword evidence="2" id="KW-0378">Hydrolase</keyword>
<gene>
    <name evidence="8" type="ORF">GTP90_33150</name>
</gene>
<sequence>MKRPLLLNALLLSLCAANIVAMPARAAGPAYSWNNVKIGGSGYVPGIIAHPGQQGLFYARTDVGGAYRYNASTKTWTPLNDWISSAQFNMSGIDSIAVDPRDPNKLYLVGGIYYSGGNATLMISNNQGNTFTLVPLGFTAGGNERGRQVGERLMVDPNQGSVLFYGTGNYAGSASSNGLWKSSNGGANWSRVSGFPALSSDGTGAGISFVAFHKGSGSAGQATPVLFAGINTKTAEQTGSKLYKSTDGGNNWSPVWGGPGGLQPQRGQIGPDGNLYITFAAWTSSTDGNGKVWEHYGPDGLTKGQVWKYDIANNQWAYITPWSSNNTNGEYSWGFSGLSVDPSHPGRLMVNTIDRYDSQGETAYVSNDGGAHWTDLVANATFDSSAAPWNTVYGPIHNLGNWSASVLDPFNTSHAFVTSGGGIMESNNLTAANPAWAYGENGIEETVLNALISPPPNQYGATPLISGGGDVCGFVHNSVTTAPSQPFSNPTCNNVTGMDYAKTNSTFVVRVGNDAYGAVKHYGAISWNGGYSWSAFNSNGTAVDGGGYVAVNADGSSILWAPKDAPPAYSNNNAYSWNSLSGVLPNNVRIVADGYNANLFYAYDRNVGTFYASSDKGATWAATNAGLIAWGDQLAAPAGQGGDVWLVTYTGLYHTTTSGWGAWVKAPGVTQAGALGFGKAAAGASYPAMYMEGTANGVWGIHRSTDGGNTWVRINDDQHQWYGTNHVITGDPKTFGTVYIGTNGRGILYGTSAN</sequence>
<proteinExistence type="inferred from homology"/>
<dbReference type="Gene3D" id="2.130.10.10">
    <property type="entry name" value="YVTN repeat-like/Quinoprotein amine dehydrogenase"/>
    <property type="match status" value="2"/>
</dbReference>
<protein>
    <submittedName>
        <fullName evidence="8">Carbohydrate-binding protein</fullName>
    </submittedName>
</protein>
<name>A0A845GXA7_9BURK</name>
<dbReference type="InterPro" id="IPR015943">
    <property type="entry name" value="WD40/YVTN_repeat-like_dom_sf"/>
</dbReference>
<keyword evidence="3" id="KW-0119">Carbohydrate metabolism</keyword>